<dbReference type="Proteomes" id="UP000494163">
    <property type="component" value="Chromosome 2R"/>
</dbReference>
<proteinExistence type="predicted"/>
<dbReference type="InterPro" id="IPR036691">
    <property type="entry name" value="Endo/exonu/phosph_ase_sf"/>
</dbReference>
<dbReference type="PANTHER" id="PTHR12121:SF34">
    <property type="entry name" value="PROTEIN ANGEL"/>
    <property type="match status" value="1"/>
</dbReference>
<evidence type="ECO:0000313" key="3">
    <source>
        <dbReference type="Proteomes" id="UP000494163"/>
    </source>
</evidence>
<dbReference type="OMA" id="HYLGSDH"/>
<reference evidence="2 3" key="1">
    <citation type="submission" date="2015-08" db="EMBL/GenBank/DDBJ databases">
        <title>Ancestral chromatin configuration constrains chromatin evolution on differentiating sex chromosomes in Drosophila.</title>
        <authorList>
            <person name="Zhou Q."/>
            <person name="Bachtrog D."/>
        </authorList>
    </citation>
    <scope>NUCLEOTIDE SEQUENCE [LARGE SCALE GENOMIC DNA]</scope>
    <source>
        <tissue evidence="2">Whole larvae</tissue>
    </source>
</reference>
<accession>A0A0M4EK48</accession>
<dbReference type="OrthoDB" id="10253982at2759"/>
<evidence type="ECO:0000259" key="1">
    <source>
        <dbReference type="Pfam" id="PF03372"/>
    </source>
</evidence>
<dbReference type="InterPro" id="IPR005135">
    <property type="entry name" value="Endo/exonuclease/phosphatase"/>
</dbReference>
<dbReference type="InterPro" id="IPR050410">
    <property type="entry name" value="CCR4/nocturin_mRNA_transcr"/>
</dbReference>
<keyword evidence="3" id="KW-1185">Reference proteome</keyword>
<name>A0A0M4EK48_DROBS</name>
<dbReference type="PANTHER" id="PTHR12121">
    <property type="entry name" value="CARBON CATABOLITE REPRESSOR PROTEIN 4"/>
    <property type="match status" value="1"/>
</dbReference>
<organism evidence="2 3">
    <name type="scientific">Drosophila busckii</name>
    <name type="common">Fruit fly</name>
    <dbReference type="NCBI Taxonomy" id="30019"/>
    <lineage>
        <taxon>Eukaryota</taxon>
        <taxon>Metazoa</taxon>
        <taxon>Ecdysozoa</taxon>
        <taxon>Arthropoda</taxon>
        <taxon>Hexapoda</taxon>
        <taxon>Insecta</taxon>
        <taxon>Pterygota</taxon>
        <taxon>Neoptera</taxon>
        <taxon>Endopterygota</taxon>
        <taxon>Diptera</taxon>
        <taxon>Brachycera</taxon>
        <taxon>Muscomorpha</taxon>
        <taxon>Ephydroidea</taxon>
        <taxon>Drosophilidae</taxon>
        <taxon>Drosophila</taxon>
    </lineage>
</organism>
<dbReference type="STRING" id="30019.A0A0M4EK48"/>
<dbReference type="Gene3D" id="3.60.10.10">
    <property type="entry name" value="Endonuclease/exonuclease/phosphatase"/>
    <property type="match status" value="1"/>
</dbReference>
<dbReference type="GO" id="GO:0000175">
    <property type="term" value="F:3'-5'-RNA exonuclease activity"/>
    <property type="evidence" value="ECO:0007669"/>
    <property type="project" value="TreeGrafter"/>
</dbReference>
<dbReference type="EMBL" id="CP012524">
    <property type="protein sequence ID" value="ALC41717.1"/>
    <property type="molecule type" value="Genomic_DNA"/>
</dbReference>
<feature type="domain" description="Endonuclease/exonuclease/phosphatase" evidence="1">
    <location>
        <begin position="30"/>
        <end position="290"/>
    </location>
</feature>
<dbReference type="AlphaFoldDB" id="A0A0M4EK48"/>
<sequence length="300" mass="35098">MEPRYDFNRKWKRTLKEPCRTQACFKLLCYNVLAQDLLTEHIFLYEKIDQQFLRWHKRLMNLQQELMKLDADIMCLQEMQYDHLPILVQQLSVYSKKRLEYLFKKKTGYRTDGCAIIYDSSKLQLLKQQSVELYDQKLPLLDRANVAQLAKFKLKHAGKEFIVANTHLLFNPRRDDVRCAQLARLLKELCEFREDTATPIVIMGDFNSMPNSTPIELITKEPTDDTTPHFEAIDFGKFTASTYQNDWVTVDYMMRSKCPQLQVQSVYQLPTINSCANVGPIPNRFLGSDHYVLGAVFAFA</sequence>
<dbReference type="SUPFAM" id="SSF56219">
    <property type="entry name" value="DNase I-like"/>
    <property type="match status" value="1"/>
</dbReference>
<protein>
    <submittedName>
        <fullName evidence="2">Angel</fullName>
    </submittedName>
</protein>
<dbReference type="Pfam" id="PF03372">
    <property type="entry name" value="Exo_endo_phos"/>
    <property type="match status" value="1"/>
</dbReference>
<evidence type="ECO:0000313" key="2">
    <source>
        <dbReference type="EMBL" id="ALC41717.1"/>
    </source>
</evidence>
<gene>
    <name evidence="2" type="ORF">Dbus_chr2Rg1296</name>
</gene>